<dbReference type="Pfam" id="PF13517">
    <property type="entry name" value="FG-GAP_3"/>
    <property type="match status" value="2"/>
</dbReference>
<keyword evidence="4" id="KW-0325">Glycoprotein</keyword>
<evidence type="ECO:0000256" key="3">
    <source>
        <dbReference type="ARBA" id="ARBA00022801"/>
    </source>
</evidence>
<proteinExistence type="predicted"/>
<feature type="chain" id="PRO_5039236426" description="FG-GAP repeat protein" evidence="5">
    <location>
        <begin position="25"/>
        <end position="469"/>
    </location>
</feature>
<evidence type="ECO:0000313" key="7">
    <source>
        <dbReference type="Proteomes" id="UP000634476"/>
    </source>
</evidence>
<accession>A0A8J3T3M8</accession>
<dbReference type="InterPro" id="IPR028994">
    <property type="entry name" value="Integrin_alpha_N"/>
</dbReference>
<keyword evidence="3" id="KW-0378">Hydrolase</keyword>
<dbReference type="AlphaFoldDB" id="A0A8J3T3M8"/>
<dbReference type="PANTHER" id="PTHR23221">
    <property type="entry name" value="GLYCOSYLPHOSPHATIDYLINOSITOL PHOSPHOLIPASE D"/>
    <property type="match status" value="1"/>
</dbReference>
<dbReference type="Gene3D" id="2.130.10.130">
    <property type="entry name" value="Integrin alpha, N-terminal"/>
    <property type="match status" value="3"/>
</dbReference>
<evidence type="ECO:0000256" key="1">
    <source>
        <dbReference type="ARBA" id="ARBA00022729"/>
    </source>
</evidence>
<evidence type="ECO:0000256" key="5">
    <source>
        <dbReference type="SAM" id="SignalP"/>
    </source>
</evidence>
<dbReference type="RefSeq" id="WP_203877722.1">
    <property type="nucleotide sequence ID" value="NZ_BOOK01000038.1"/>
</dbReference>
<organism evidence="6 7">
    <name type="scientific">Planobispora takensis</name>
    <dbReference type="NCBI Taxonomy" id="1367882"/>
    <lineage>
        <taxon>Bacteria</taxon>
        <taxon>Bacillati</taxon>
        <taxon>Actinomycetota</taxon>
        <taxon>Actinomycetes</taxon>
        <taxon>Streptosporangiales</taxon>
        <taxon>Streptosporangiaceae</taxon>
        <taxon>Planobispora</taxon>
    </lineage>
</organism>
<evidence type="ECO:0000256" key="4">
    <source>
        <dbReference type="ARBA" id="ARBA00023180"/>
    </source>
</evidence>
<dbReference type="SUPFAM" id="SSF69318">
    <property type="entry name" value="Integrin alpha N-terminal domain"/>
    <property type="match status" value="2"/>
</dbReference>
<keyword evidence="7" id="KW-1185">Reference proteome</keyword>
<gene>
    <name evidence="6" type="ORF">Pta02_54580</name>
</gene>
<dbReference type="Proteomes" id="UP000634476">
    <property type="component" value="Unassembled WGS sequence"/>
</dbReference>
<keyword evidence="2" id="KW-0677">Repeat</keyword>
<evidence type="ECO:0008006" key="8">
    <source>
        <dbReference type="Google" id="ProtNLM"/>
    </source>
</evidence>
<sequence>MRVKKIRWWAALLAALTTPVTLPAAPAAAAPITVDTDFNGDGYNDLAVGSQSYPGHEGTGHSGLITVLYGGPNGLTGRHLIRPEPDCFVVIYNCSGWGRSLTAGDADGDGKIDLVSAGSADLQIHSWTAEGVTRKLRWSGRFIRDALTVGRVDHADPRPDIVGGYAEGYGQVLGGWYNGGSFETAGLSSTRRLRPWSMTIGDIHGDGLSEAMWVGIDVTNGPSGTYVWYSGNLRNPSADPWVLGGPEGCQAPETSRLACPKNDSVVTLGDVNGDGYRDLVMVTPSTGTLNVWYGDKYGGGMSRVGYSARGLTWLTTLSTTSQLNLATGDVNGDGAAEISIGVPRATVSGRTDAGALVLIPGSGTGPVPSAAQVITQDGVAPPDASPTADPIGEQSAEYDNLGAAVSIIDLTGDGKGELIAGAPGKNGNRGMLVVLPGTATGVPSTAQVLHAQDAGATADRARFAGTLLH</sequence>
<dbReference type="EMBL" id="BOOK01000038">
    <property type="protein sequence ID" value="GII03450.1"/>
    <property type="molecule type" value="Genomic_DNA"/>
</dbReference>
<feature type="signal peptide" evidence="5">
    <location>
        <begin position="1"/>
        <end position="24"/>
    </location>
</feature>
<dbReference type="Pfam" id="PF01839">
    <property type="entry name" value="FG-GAP"/>
    <property type="match status" value="1"/>
</dbReference>
<dbReference type="PROSITE" id="PS51470">
    <property type="entry name" value="FG_GAP"/>
    <property type="match status" value="1"/>
</dbReference>
<dbReference type="SMART" id="SM00191">
    <property type="entry name" value="Int_alpha"/>
    <property type="match status" value="3"/>
</dbReference>
<evidence type="ECO:0000313" key="6">
    <source>
        <dbReference type="EMBL" id="GII03450.1"/>
    </source>
</evidence>
<dbReference type="InterPro" id="IPR013519">
    <property type="entry name" value="Int_alpha_beta-p"/>
</dbReference>
<keyword evidence="1 5" id="KW-0732">Signal</keyword>
<dbReference type="InterPro" id="IPR013517">
    <property type="entry name" value="FG-GAP"/>
</dbReference>
<dbReference type="PANTHER" id="PTHR23221:SF7">
    <property type="entry name" value="PHOSPHATIDYLINOSITOL-GLYCAN-SPECIFIC PHOSPHOLIPASE D"/>
    <property type="match status" value="1"/>
</dbReference>
<dbReference type="GO" id="GO:0016787">
    <property type="term" value="F:hydrolase activity"/>
    <property type="evidence" value="ECO:0007669"/>
    <property type="project" value="UniProtKB-KW"/>
</dbReference>
<name>A0A8J3T3M8_9ACTN</name>
<reference evidence="6" key="1">
    <citation type="submission" date="2021-01" db="EMBL/GenBank/DDBJ databases">
        <title>Whole genome shotgun sequence of Planobispora takensis NBRC 109077.</title>
        <authorList>
            <person name="Komaki H."/>
            <person name="Tamura T."/>
        </authorList>
    </citation>
    <scope>NUCLEOTIDE SEQUENCE</scope>
    <source>
        <strain evidence="6">NBRC 109077</strain>
    </source>
</reference>
<protein>
    <recommendedName>
        <fullName evidence="8">FG-GAP repeat protein</fullName>
    </recommendedName>
</protein>
<comment type="caution">
    <text evidence="6">The sequence shown here is derived from an EMBL/GenBank/DDBJ whole genome shotgun (WGS) entry which is preliminary data.</text>
</comment>
<evidence type="ECO:0000256" key="2">
    <source>
        <dbReference type="ARBA" id="ARBA00022737"/>
    </source>
</evidence>